<feature type="compositionally biased region" description="Polar residues" evidence="2">
    <location>
        <begin position="973"/>
        <end position="994"/>
    </location>
</feature>
<dbReference type="Proteomes" id="UP000023152">
    <property type="component" value="Unassembled WGS sequence"/>
</dbReference>
<feature type="region of interest" description="Disordered" evidence="2">
    <location>
        <begin position="1221"/>
        <end position="1298"/>
    </location>
</feature>
<reference evidence="4 5" key="1">
    <citation type="journal article" date="2013" name="Curr. Biol.">
        <title>The Genome of the Foraminiferan Reticulomyxa filosa.</title>
        <authorList>
            <person name="Glockner G."/>
            <person name="Hulsmann N."/>
            <person name="Schleicher M."/>
            <person name="Noegel A.A."/>
            <person name="Eichinger L."/>
            <person name="Gallinger C."/>
            <person name="Pawlowski J."/>
            <person name="Sierra R."/>
            <person name="Euteneuer U."/>
            <person name="Pillet L."/>
            <person name="Moustafa A."/>
            <person name="Platzer M."/>
            <person name="Groth M."/>
            <person name="Szafranski K."/>
            <person name="Schliwa M."/>
        </authorList>
    </citation>
    <scope>NUCLEOTIDE SEQUENCE [LARGE SCALE GENOMIC DNA]</scope>
</reference>
<gene>
    <name evidence="4" type="ORF">RFI_15343</name>
</gene>
<feature type="transmembrane region" description="Helical" evidence="3">
    <location>
        <begin position="329"/>
        <end position="351"/>
    </location>
</feature>
<feature type="transmembrane region" description="Helical" evidence="3">
    <location>
        <begin position="86"/>
        <end position="107"/>
    </location>
</feature>
<evidence type="ECO:0000256" key="1">
    <source>
        <dbReference type="ARBA" id="ARBA00022737"/>
    </source>
</evidence>
<feature type="compositionally biased region" description="Low complexity" evidence="2">
    <location>
        <begin position="889"/>
        <end position="910"/>
    </location>
</feature>
<feature type="non-terminal residue" evidence="4">
    <location>
        <position position="1"/>
    </location>
</feature>
<feature type="region of interest" description="Disordered" evidence="2">
    <location>
        <begin position="886"/>
        <end position="1042"/>
    </location>
</feature>
<feature type="compositionally biased region" description="Basic and acidic residues" evidence="2">
    <location>
        <begin position="831"/>
        <end position="845"/>
    </location>
</feature>
<feature type="transmembrane region" description="Helical" evidence="3">
    <location>
        <begin position="459"/>
        <end position="482"/>
    </location>
</feature>
<feature type="transmembrane region" description="Helical" evidence="3">
    <location>
        <begin position="6"/>
        <end position="26"/>
    </location>
</feature>
<comment type="caution">
    <text evidence="4">The sequence shown here is derived from an EMBL/GenBank/DDBJ whole genome shotgun (WGS) entry which is preliminary data.</text>
</comment>
<feature type="compositionally biased region" description="Polar residues" evidence="2">
    <location>
        <begin position="1286"/>
        <end position="1295"/>
    </location>
</feature>
<dbReference type="GO" id="GO:0005886">
    <property type="term" value="C:plasma membrane"/>
    <property type="evidence" value="ECO:0007669"/>
    <property type="project" value="TreeGrafter"/>
</dbReference>
<keyword evidence="5" id="KW-1185">Reference proteome</keyword>
<dbReference type="EMBL" id="ASPP01011237">
    <property type="protein sequence ID" value="ETO21863.1"/>
    <property type="molecule type" value="Genomic_DNA"/>
</dbReference>
<dbReference type="PANTHER" id="PTHR12345">
    <property type="entry name" value="SYNTENIN RELATED"/>
    <property type="match status" value="1"/>
</dbReference>
<feature type="transmembrane region" description="Helical" evidence="3">
    <location>
        <begin position="539"/>
        <end position="561"/>
    </location>
</feature>
<feature type="compositionally biased region" description="Polar residues" evidence="2">
    <location>
        <begin position="1221"/>
        <end position="1230"/>
    </location>
</feature>
<evidence type="ECO:0000313" key="5">
    <source>
        <dbReference type="Proteomes" id="UP000023152"/>
    </source>
</evidence>
<feature type="transmembrane region" description="Helical" evidence="3">
    <location>
        <begin position="1153"/>
        <end position="1171"/>
    </location>
</feature>
<keyword evidence="3" id="KW-0812">Transmembrane</keyword>
<keyword evidence="3" id="KW-1133">Transmembrane helix</keyword>
<feature type="compositionally biased region" description="Low complexity" evidence="2">
    <location>
        <begin position="943"/>
        <end position="972"/>
    </location>
</feature>
<feature type="region of interest" description="Disordered" evidence="2">
    <location>
        <begin position="767"/>
        <end position="846"/>
    </location>
</feature>
<feature type="compositionally biased region" description="Acidic residues" evidence="2">
    <location>
        <begin position="791"/>
        <end position="807"/>
    </location>
</feature>
<name>X6N7J9_RETFI</name>
<feature type="compositionally biased region" description="Basic and acidic residues" evidence="2">
    <location>
        <begin position="921"/>
        <end position="938"/>
    </location>
</feature>
<dbReference type="GO" id="GO:0005737">
    <property type="term" value="C:cytoplasm"/>
    <property type="evidence" value="ECO:0007669"/>
    <property type="project" value="TreeGrafter"/>
</dbReference>
<feature type="compositionally biased region" description="Polar residues" evidence="2">
    <location>
        <begin position="1014"/>
        <end position="1032"/>
    </location>
</feature>
<evidence type="ECO:0000256" key="3">
    <source>
        <dbReference type="SAM" id="Phobius"/>
    </source>
</evidence>
<protein>
    <submittedName>
        <fullName evidence="4">Myb domain-containing protein</fullName>
    </submittedName>
</protein>
<keyword evidence="1" id="KW-0677">Repeat</keyword>
<feature type="transmembrane region" description="Helical" evidence="3">
    <location>
        <begin position="254"/>
        <end position="275"/>
    </location>
</feature>
<evidence type="ECO:0000313" key="4">
    <source>
        <dbReference type="EMBL" id="ETO21863.1"/>
    </source>
</evidence>
<accession>X6N7J9</accession>
<organism evidence="4 5">
    <name type="scientific">Reticulomyxa filosa</name>
    <dbReference type="NCBI Taxonomy" id="46433"/>
    <lineage>
        <taxon>Eukaryota</taxon>
        <taxon>Sar</taxon>
        <taxon>Rhizaria</taxon>
        <taxon>Retaria</taxon>
        <taxon>Foraminifera</taxon>
        <taxon>Monothalamids</taxon>
        <taxon>Reticulomyxidae</taxon>
        <taxon>Reticulomyxa</taxon>
    </lineage>
</organism>
<keyword evidence="3" id="KW-0472">Membrane</keyword>
<feature type="region of interest" description="Disordered" evidence="2">
    <location>
        <begin position="709"/>
        <end position="746"/>
    </location>
</feature>
<proteinExistence type="predicted"/>
<feature type="compositionally biased region" description="Basic and acidic residues" evidence="2">
    <location>
        <begin position="771"/>
        <end position="786"/>
    </location>
</feature>
<dbReference type="InterPro" id="IPR051230">
    <property type="entry name" value="APP-Binding"/>
</dbReference>
<dbReference type="PANTHER" id="PTHR12345:SF3">
    <property type="entry name" value="PDZ DOMAIN-CONTAINING PROTEIN"/>
    <property type="match status" value="1"/>
</dbReference>
<feature type="transmembrane region" description="Helical" evidence="3">
    <location>
        <begin position="287"/>
        <end position="309"/>
    </location>
</feature>
<sequence>GLLYLLTFNFFFFVNGMSELVVFKCFQKKKKVQRKNKELEGGWPVSTQTFPRNNCGTVVVDFCPKIHFGGTSNSNDWIKGGLLIEFFIYICIFFFCSLSCFNLSGVMKTTTNPQNIQNCNQCLFIAAYTNEQKRDKTGKTENQSVTIVNRNNQTQSQETKAKLCVATFWFFFVSILEGEKHILKLFIQRKGYEFNAISLYKILYELYFCPLRLNLYKTYRFAVFFFEDGGKLCDILQRMAGLNISKKYVDIGEIFQVIAFCLNVPLLLVWFWQVFWVHKTKCCKLPAAFGAFTAALVLTSIGCVALMILNSLYHAQHQDINRLQFMCSGVVIFSLVCKCVAKYCIWFFSFIRGQTLIYTLYPSWTYWTNKAPIFGIIFKEQKQHTHISLLGENERRITFFFSLGQNRGEGRCGRGLKKERKEYIESTQEGFHCILSCVLLGVYWASSSNTSTCMVQIPGWFFIVGVMTGDFLYGVGFVYIFWKSFNSNVNNTLHLTGSIAHEIKEQTYTHMVAYMTQTGCNLCHAVLCAVACFSKRWEVMYFLLLAWEWDLLLVNVLVFLLCQEKIRIACHLLRGKCDFDLKLQTDLDSMHLFSSFCPPVVSDAQTQKLETRDGAVVTDPISQQQQSFFASKLFWFPNQWPLDIHVMARMFAILQHNVEKDIPKMTEGEKAGSDNDAENKMSKMVMPVTNETVLPAMSTARQSNEMAMQHKVKTTDEASAGKSRTNGEMNGHVNGNKVASPKSEMKDASQVVIEEITATMMFDHTFASGDKANDDNQHGERKRKNDNNNNDNDDDDDDDDRDGEDERDLGHNDSNIDECQVTLIEEDEDVELPKPMRLEDKDKASVTDTSMRLNEIDARRSVMNDSLIDGIQVDDIANVVMHHSAIGNTPPMTRPPTITATAPSSPRPSAGGEFSTARMSVGKEDQLEKDTNMGESGKRRLSQQQQQYHQHQYQQHQQQQQQQQQLQQQQQQVISYPSSHDSGSVPSARNQRSGSGLGSHISPSLSGTFKGINPPNTGHVQNDKTSGPQAPQRSRGVSDDSLQQEMNLAEWNRGLMDTYDSSLRMQELQAHQRVAQSHFHAKQQQAFVDEDAVALSISKLHFFFFKKKNVDQLLPNESKPNSLHTQLPLHATHLHEFPHLPNSFPIPVNHKIIYIYSYICIYTYIYIYIFVKKTGHGLSPRSNIPVEQKAMENEDSQKTQSEQTNGSIYANSMNTAIVKSHQNSPLSTRRSVPMPLSASKGHAKKSKTITTSSPSGARQMMFQMSFAPQHGAKEQWDPPPNRSRLSDGNQITDRSSLVLDQDLSQEFVVDVDDDEN</sequence>
<evidence type="ECO:0000256" key="2">
    <source>
        <dbReference type="SAM" id="MobiDB-lite"/>
    </source>
</evidence>